<dbReference type="InterPro" id="IPR050587">
    <property type="entry name" value="GNT1/Glycosyltrans_8"/>
</dbReference>
<name>A0A5N6TE09_ASPAV</name>
<dbReference type="AlphaFoldDB" id="A0A5N6TE09"/>
<dbReference type="GO" id="GO:0016757">
    <property type="term" value="F:glycosyltransferase activity"/>
    <property type="evidence" value="ECO:0007669"/>
    <property type="project" value="InterPro"/>
</dbReference>
<accession>A0A5N6TE09</accession>
<organism evidence="1 2">
    <name type="scientific">Aspergillus avenaceus</name>
    <dbReference type="NCBI Taxonomy" id="36643"/>
    <lineage>
        <taxon>Eukaryota</taxon>
        <taxon>Fungi</taxon>
        <taxon>Dikarya</taxon>
        <taxon>Ascomycota</taxon>
        <taxon>Pezizomycotina</taxon>
        <taxon>Eurotiomycetes</taxon>
        <taxon>Eurotiomycetidae</taxon>
        <taxon>Eurotiales</taxon>
        <taxon>Aspergillaceae</taxon>
        <taxon>Aspergillus</taxon>
        <taxon>Aspergillus subgen. Circumdati</taxon>
    </lineage>
</organism>
<dbReference type="SUPFAM" id="SSF53448">
    <property type="entry name" value="Nucleotide-diphospho-sugar transferases"/>
    <property type="match status" value="1"/>
</dbReference>
<dbReference type="EMBL" id="ML742493">
    <property type="protein sequence ID" value="KAE8144526.1"/>
    <property type="molecule type" value="Genomic_DNA"/>
</dbReference>
<keyword evidence="2" id="KW-1185">Reference proteome</keyword>
<dbReference type="InterPro" id="IPR029044">
    <property type="entry name" value="Nucleotide-diphossugar_trans"/>
</dbReference>
<evidence type="ECO:0000313" key="1">
    <source>
        <dbReference type="EMBL" id="KAE8144526.1"/>
    </source>
</evidence>
<sequence>MADFHSSSGTQDQENKNNNPTNQIWASLITNLSYLPGLLTLAYSLQSTQTVYPFVALYTSTFPAEGLAALHARGIRTQAIATVQPDQSKQFIQDPRFQETWNKLIVFSLVEYERIILLDGDMLVRRNMDELMHIPLDGEEERVFAASHACACNPLKKAHYPEHWVPANCAFTTQHSDPNRAQTIGAPTDAGVAMLNSGLLVVRPSLSAWTEIQRALHTPQRTDTYNFPDQELLSDVFRGRWVALPYVYNALKTLRWPGVHDAIWRDEEVKNVHYIFAKKPWQEDPHEEMEETSRWWWEARDQRQWSEVQKGITDGC</sequence>
<dbReference type="Pfam" id="PF01501">
    <property type="entry name" value="Glyco_transf_8"/>
    <property type="match status" value="1"/>
</dbReference>
<keyword evidence="1" id="KW-0808">Transferase</keyword>
<dbReference type="InterPro" id="IPR002495">
    <property type="entry name" value="Glyco_trans_8"/>
</dbReference>
<evidence type="ECO:0000313" key="2">
    <source>
        <dbReference type="Proteomes" id="UP000325780"/>
    </source>
</evidence>
<dbReference type="CDD" id="cd02537">
    <property type="entry name" value="GT8_Glycogenin"/>
    <property type="match status" value="1"/>
</dbReference>
<gene>
    <name evidence="1" type="ORF">BDV25DRAFT_134590</name>
</gene>
<protein>
    <submittedName>
        <fullName evidence="1">Nucleotide-diphospho-sugar transferase</fullName>
    </submittedName>
</protein>
<reference evidence="1 2" key="1">
    <citation type="submission" date="2019-04" db="EMBL/GenBank/DDBJ databases">
        <title>Friends and foes A comparative genomics study of 23 Aspergillus species from section Flavi.</title>
        <authorList>
            <consortium name="DOE Joint Genome Institute"/>
            <person name="Kjaerbolling I."/>
            <person name="Vesth T."/>
            <person name="Frisvad J.C."/>
            <person name="Nybo J.L."/>
            <person name="Theobald S."/>
            <person name="Kildgaard S."/>
            <person name="Isbrandt T."/>
            <person name="Kuo A."/>
            <person name="Sato A."/>
            <person name="Lyhne E.K."/>
            <person name="Kogle M.E."/>
            <person name="Wiebenga A."/>
            <person name="Kun R.S."/>
            <person name="Lubbers R.J."/>
            <person name="Makela M.R."/>
            <person name="Barry K."/>
            <person name="Chovatia M."/>
            <person name="Clum A."/>
            <person name="Daum C."/>
            <person name="Haridas S."/>
            <person name="He G."/>
            <person name="LaButti K."/>
            <person name="Lipzen A."/>
            <person name="Mondo S."/>
            <person name="Riley R."/>
            <person name="Salamov A."/>
            <person name="Simmons B.A."/>
            <person name="Magnuson J.K."/>
            <person name="Henrissat B."/>
            <person name="Mortensen U.H."/>
            <person name="Larsen T.O."/>
            <person name="Devries R.P."/>
            <person name="Grigoriev I.V."/>
            <person name="Machida M."/>
            <person name="Baker S.E."/>
            <person name="Andersen M.R."/>
        </authorList>
    </citation>
    <scope>NUCLEOTIDE SEQUENCE [LARGE SCALE GENOMIC DNA]</scope>
    <source>
        <strain evidence="1 2">IBT 18842</strain>
    </source>
</reference>
<proteinExistence type="predicted"/>
<dbReference type="Gene3D" id="3.90.550.10">
    <property type="entry name" value="Spore Coat Polysaccharide Biosynthesis Protein SpsA, Chain A"/>
    <property type="match status" value="1"/>
</dbReference>
<dbReference type="Proteomes" id="UP000325780">
    <property type="component" value="Unassembled WGS sequence"/>
</dbReference>
<dbReference type="PANTHER" id="PTHR11183">
    <property type="entry name" value="GLYCOGENIN SUBFAMILY MEMBER"/>
    <property type="match status" value="1"/>
</dbReference>
<dbReference type="OrthoDB" id="2014201at2759"/>